<gene>
    <name evidence="2" type="ORF">CCOS864_02050</name>
</gene>
<dbReference type="EMBL" id="UIDD01000006">
    <property type="protein sequence ID" value="SUQ62605.1"/>
    <property type="molecule type" value="Genomic_DNA"/>
</dbReference>
<organism evidence="2 3">
    <name type="scientific">Pseudomonas wadenswilerensis</name>
    <dbReference type="NCBI Taxonomy" id="1785161"/>
    <lineage>
        <taxon>Bacteria</taxon>
        <taxon>Pseudomonadati</taxon>
        <taxon>Pseudomonadota</taxon>
        <taxon>Gammaproteobacteria</taxon>
        <taxon>Pseudomonadales</taxon>
        <taxon>Pseudomonadaceae</taxon>
        <taxon>Pseudomonas</taxon>
    </lineage>
</organism>
<feature type="transmembrane region" description="Helical" evidence="1">
    <location>
        <begin position="55"/>
        <end position="72"/>
    </location>
</feature>
<accession>A0A380SXY1</accession>
<keyword evidence="1" id="KW-0812">Transmembrane</keyword>
<protein>
    <submittedName>
        <fullName evidence="2">Uncharacterized protein</fullName>
    </submittedName>
</protein>
<dbReference type="Proteomes" id="UP000255177">
    <property type="component" value="Unassembled WGS sequence"/>
</dbReference>
<keyword evidence="3" id="KW-1185">Reference proteome</keyword>
<sequence length="80" mass="9047">MSEVTQLCYALILIAFLDHCLKPYLIRKWLGLSLCAAGITLLFKPGGTYWEARDLFLVPLLVFCAGTTLIIGRRKFQPDE</sequence>
<proteinExistence type="predicted"/>
<reference evidence="3" key="1">
    <citation type="submission" date="2018-07" db="EMBL/GenBank/DDBJ databases">
        <authorList>
            <person name="Blom J."/>
        </authorList>
    </citation>
    <scope>NUCLEOTIDE SEQUENCE [LARGE SCALE GENOMIC DNA]</scope>
    <source>
        <strain evidence="3">CCOS 864</strain>
    </source>
</reference>
<dbReference type="AlphaFoldDB" id="A0A380SXY1"/>
<evidence type="ECO:0000256" key="1">
    <source>
        <dbReference type="SAM" id="Phobius"/>
    </source>
</evidence>
<keyword evidence="1" id="KW-1133">Transmembrane helix</keyword>
<evidence type="ECO:0000313" key="2">
    <source>
        <dbReference type="EMBL" id="SUQ62605.1"/>
    </source>
</evidence>
<keyword evidence="1" id="KW-0472">Membrane</keyword>
<feature type="transmembrane region" description="Helical" evidence="1">
    <location>
        <begin position="25"/>
        <end position="43"/>
    </location>
</feature>
<dbReference type="RefSeq" id="WP_148708526.1">
    <property type="nucleotide sequence ID" value="NZ_CBCSFG010000031.1"/>
</dbReference>
<name>A0A380SXY1_9PSED</name>
<evidence type="ECO:0000313" key="3">
    <source>
        <dbReference type="Proteomes" id="UP000255177"/>
    </source>
</evidence>